<name>A0A2U4B4L8_TURTR</name>
<keyword evidence="5" id="KW-1133">Transmembrane helix</keyword>
<dbReference type="OrthoDB" id="8963224at2759"/>
<feature type="signal peptide" evidence="6">
    <location>
        <begin position="1"/>
        <end position="32"/>
    </location>
</feature>
<protein>
    <submittedName>
        <fullName evidence="9">SLAM family member 6</fullName>
    </submittedName>
</protein>
<gene>
    <name evidence="9" type="primary">SLAMF6</name>
</gene>
<keyword evidence="2 6" id="KW-0732">Signal</keyword>
<evidence type="ECO:0000313" key="8">
    <source>
        <dbReference type="Proteomes" id="UP000245320"/>
    </source>
</evidence>
<organism evidence="8 9">
    <name type="scientific">Tursiops truncatus</name>
    <name type="common">Atlantic bottle-nosed dolphin</name>
    <name type="synonym">Delphinus truncatus</name>
    <dbReference type="NCBI Taxonomy" id="9739"/>
    <lineage>
        <taxon>Eukaryota</taxon>
        <taxon>Metazoa</taxon>
        <taxon>Chordata</taxon>
        <taxon>Craniata</taxon>
        <taxon>Vertebrata</taxon>
        <taxon>Euteleostomi</taxon>
        <taxon>Mammalia</taxon>
        <taxon>Eutheria</taxon>
        <taxon>Laurasiatheria</taxon>
        <taxon>Artiodactyla</taxon>
        <taxon>Whippomorpha</taxon>
        <taxon>Cetacea</taxon>
        <taxon>Odontoceti</taxon>
        <taxon>Delphinidae</taxon>
        <taxon>Tursiops</taxon>
    </lineage>
</organism>
<dbReference type="FunCoup" id="A0A2U4B4L8">
    <property type="interactions" value="246"/>
</dbReference>
<feature type="transmembrane region" description="Helical" evidence="5">
    <location>
        <begin position="244"/>
        <end position="266"/>
    </location>
</feature>
<keyword evidence="8" id="KW-1185">Reference proteome</keyword>
<reference evidence="9" key="1">
    <citation type="submission" date="2025-08" db="UniProtKB">
        <authorList>
            <consortium name="RefSeq"/>
        </authorList>
    </citation>
    <scope>IDENTIFICATION</scope>
    <source>
        <tissue evidence="9">Spleen</tissue>
    </source>
</reference>
<dbReference type="Gene3D" id="2.60.40.10">
    <property type="entry name" value="Immunoglobulins"/>
    <property type="match status" value="2"/>
</dbReference>
<dbReference type="PROSITE" id="PS51257">
    <property type="entry name" value="PROKAR_LIPOPROTEIN"/>
    <property type="match status" value="1"/>
</dbReference>
<accession>A0A2U4B4L8</accession>
<dbReference type="InterPro" id="IPR007110">
    <property type="entry name" value="Ig-like_dom"/>
</dbReference>
<dbReference type="PANTHER" id="PTHR12080:SF16">
    <property type="entry name" value="SLAM FAMILY MEMBER 6"/>
    <property type="match status" value="1"/>
</dbReference>
<comment type="subcellular location">
    <subcellularLocation>
        <location evidence="1">Membrane</location>
    </subcellularLocation>
</comment>
<evidence type="ECO:0000256" key="1">
    <source>
        <dbReference type="ARBA" id="ARBA00004370"/>
    </source>
</evidence>
<dbReference type="CTD" id="114836"/>
<dbReference type="PROSITE" id="PS50835">
    <property type="entry name" value="IG_LIKE"/>
    <property type="match status" value="1"/>
</dbReference>
<dbReference type="AlphaFoldDB" id="A0A2U4B4L8"/>
<sequence>MPRTLTALRSPAPFSTAKSMIWLFQSLTLVSCLGPGNTVSQTSSTPLIVNGVLGESVTLTLKFPVEEKITSITWLHEGKSAIFIEPNEALNRVTDPKRKNRLNVTESYSLQLSNLTMADSGLYRAQITTLTSSLFTDYDLRIFRRLRNLQVVPHTKWSNNRTCEILLTCSVENPNDNILFRWQVSGNTLQSEANLTISWDPKSFNEETYTCVAENAVSNSSFSVSVQSLCKSVTNEKNEHLDTMWIVVAVSSICIVVVIIVLLFVWRKKIGFFQFSTQQTQCPAETVRNVEYASFSPGSTVYAQVTHSKREMEIPKPVKNNDSTTIYSEVQQSQEKAHLFQDNCPSQCHVIC</sequence>
<evidence type="ECO:0000256" key="6">
    <source>
        <dbReference type="SAM" id="SignalP"/>
    </source>
</evidence>
<evidence type="ECO:0000256" key="3">
    <source>
        <dbReference type="ARBA" id="ARBA00023136"/>
    </source>
</evidence>
<evidence type="ECO:0000256" key="2">
    <source>
        <dbReference type="ARBA" id="ARBA00022729"/>
    </source>
</evidence>
<dbReference type="InParanoid" id="A0A2U4B4L8"/>
<dbReference type="InterPro" id="IPR003599">
    <property type="entry name" value="Ig_sub"/>
</dbReference>
<keyword evidence="5" id="KW-0812">Transmembrane</keyword>
<proteinExistence type="predicted"/>
<dbReference type="GO" id="GO:0032729">
    <property type="term" value="P:positive regulation of type II interferon production"/>
    <property type="evidence" value="ECO:0007669"/>
    <property type="project" value="TreeGrafter"/>
</dbReference>
<dbReference type="InterPro" id="IPR015631">
    <property type="entry name" value="CD2/SLAM_rcpt"/>
</dbReference>
<feature type="chain" id="PRO_5030058266" evidence="6">
    <location>
        <begin position="33"/>
        <end position="352"/>
    </location>
</feature>
<keyword evidence="4" id="KW-0325">Glycoprotein</keyword>
<dbReference type="GO" id="GO:0009897">
    <property type="term" value="C:external side of plasma membrane"/>
    <property type="evidence" value="ECO:0007669"/>
    <property type="project" value="TreeGrafter"/>
</dbReference>
<dbReference type="SUPFAM" id="SSF48726">
    <property type="entry name" value="Immunoglobulin"/>
    <property type="match status" value="2"/>
</dbReference>
<evidence type="ECO:0000256" key="4">
    <source>
        <dbReference type="ARBA" id="ARBA00023180"/>
    </source>
</evidence>
<dbReference type="STRING" id="9739.ENSTTRP00000002475"/>
<dbReference type="SMART" id="SM00409">
    <property type="entry name" value="IG"/>
    <property type="match status" value="1"/>
</dbReference>
<dbReference type="GeneID" id="101317221"/>
<evidence type="ECO:0000259" key="7">
    <source>
        <dbReference type="PROSITE" id="PS50835"/>
    </source>
</evidence>
<dbReference type="Proteomes" id="UP000245320">
    <property type="component" value="Chromosome 1"/>
</dbReference>
<dbReference type="GO" id="GO:0072540">
    <property type="term" value="P:T-helper 17 cell lineage commitment"/>
    <property type="evidence" value="ECO:0007669"/>
    <property type="project" value="TreeGrafter"/>
</dbReference>
<evidence type="ECO:0000256" key="5">
    <source>
        <dbReference type="SAM" id="Phobius"/>
    </source>
</evidence>
<dbReference type="Pfam" id="PF07686">
    <property type="entry name" value="V-set"/>
    <property type="match status" value="1"/>
</dbReference>
<dbReference type="InterPro" id="IPR013783">
    <property type="entry name" value="Ig-like_fold"/>
</dbReference>
<dbReference type="InterPro" id="IPR013106">
    <property type="entry name" value="Ig_V-set"/>
</dbReference>
<evidence type="ECO:0000313" key="9">
    <source>
        <dbReference type="RefSeq" id="XP_019788157.2"/>
    </source>
</evidence>
<dbReference type="InterPro" id="IPR036179">
    <property type="entry name" value="Ig-like_dom_sf"/>
</dbReference>
<dbReference type="RefSeq" id="XP_019788157.2">
    <property type="nucleotide sequence ID" value="XM_019932598.2"/>
</dbReference>
<dbReference type="PANTHER" id="PTHR12080">
    <property type="entry name" value="SIGNALING LYMPHOCYTIC ACTIVATION MOLECULE"/>
    <property type="match status" value="1"/>
</dbReference>
<feature type="domain" description="Ig-like" evidence="7">
    <location>
        <begin position="167"/>
        <end position="227"/>
    </location>
</feature>
<keyword evidence="3 5" id="KW-0472">Membrane</keyword>